<dbReference type="Proteomes" id="UP000266841">
    <property type="component" value="Unassembled WGS sequence"/>
</dbReference>
<comment type="caution">
    <text evidence="1">The sequence shown here is derived from an EMBL/GenBank/DDBJ whole genome shotgun (WGS) entry which is preliminary data.</text>
</comment>
<name>K0RK71_THAOC</name>
<reference evidence="1 2" key="1">
    <citation type="journal article" date="2012" name="Genome Biol.">
        <title>Genome and low-iron response of an oceanic diatom adapted to chronic iron limitation.</title>
        <authorList>
            <person name="Lommer M."/>
            <person name="Specht M."/>
            <person name="Roy A.S."/>
            <person name="Kraemer L."/>
            <person name="Andreson R."/>
            <person name="Gutowska M.A."/>
            <person name="Wolf J."/>
            <person name="Bergner S.V."/>
            <person name="Schilhabel M.B."/>
            <person name="Klostermeier U.C."/>
            <person name="Beiko R.G."/>
            <person name="Rosenstiel P."/>
            <person name="Hippler M."/>
            <person name="Laroche J."/>
        </authorList>
    </citation>
    <scope>NUCLEOTIDE SEQUENCE [LARGE SCALE GENOMIC DNA]</scope>
    <source>
        <strain evidence="1 2">CCMP1005</strain>
    </source>
</reference>
<organism evidence="1 2">
    <name type="scientific">Thalassiosira oceanica</name>
    <name type="common">Marine diatom</name>
    <dbReference type="NCBI Taxonomy" id="159749"/>
    <lineage>
        <taxon>Eukaryota</taxon>
        <taxon>Sar</taxon>
        <taxon>Stramenopiles</taxon>
        <taxon>Ochrophyta</taxon>
        <taxon>Bacillariophyta</taxon>
        <taxon>Coscinodiscophyceae</taxon>
        <taxon>Thalassiosirophycidae</taxon>
        <taxon>Thalassiosirales</taxon>
        <taxon>Thalassiosiraceae</taxon>
        <taxon>Thalassiosira</taxon>
    </lineage>
</organism>
<dbReference type="AlphaFoldDB" id="K0RK71"/>
<sequence length="116" mass="11616">ADPTGRGHGGGGRAEQLLLPPTVLFGRAQTPSALSLGSVSVSHLDVASPPRDGSVYALGNVAAAVLGLAMVSRLDAQPARLSSLSAAAVASADEFVLPFRIVMLVSAVGSICLEPL</sequence>
<gene>
    <name evidence="1" type="ORF">THAOC_31874</name>
</gene>
<feature type="non-terminal residue" evidence="1">
    <location>
        <position position="1"/>
    </location>
</feature>
<evidence type="ECO:0000313" key="1">
    <source>
        <dbReference type="EMBL" id="EJK49271.1"/>
    </source>
</evidence>
<accession>K0RK71</accession>
<protein>
    <submittedName>
        <fullName evidence="1">Uncharacterized protein</fullName>
    </submittedName>
</protein>
<dbReference type="EMBL" id="AGNL01044973">
    <property type="protein sequence ID" value="EJK49271.1"/>
    <property type="molecule type" value="Genomic_DNA"/>
</dbReference>
<keyword evidence="2" id="KW-1185">Reference proteome</keyword>
<proteinExistence type="predicted"/>
<evidence type="ECO:0000313" key="2">
    <source>
        <dbReference type="Proteomes" id="UP000266841"/>
    </source>
</evidence>